<sequence length="356" mass="40850">MSRLLRTLLQNLHYTTSILRAPLSPPLSIKDYNAIKSLSVNKRLQYTPASFRCCSNTSRFGPSELNNNKIDDDDHTISDNENVLTCVVQKTDDLVVEDGLDHLLPSQRQKHYNDFLVTKVYDCQTASELFDTHNRYKDVMKIRHLLAILRQLSNLVWRGDENGLGLQETRGFQDLCREVYVFTRQMEHDEVLEVLKHLCRLEVSSQSKLVQSMLKHYINDLDLRQLVFLEFLLKKMPATTLSDALQTALPVLIDNSLKEEPLQHLSLMELSQILSICVRGTVRNLGVILQEIYTRGSITKASSAVSIIWSLTDMYVRRGKKMTLSREDNLTREVLIKECLEAIARDMTSLNGHQVC</sequence>
<dbReference type="AlphaFoldDB" id="A0A8J5KBY1"/>
<gene>
    <name evidence="1" type="ORF">Hamer_G012423</name>
</gene>
<evidence type="ECO:0000313" key="2">
    <source>
        <dbReference type="Proteomes" id="UP000747542"/>
    </source>
</evidence>
<accession>A0A8J5KBY1</accession>
<evidence type="ECO:0000313" key="1">
    <source>
        <dbReference type="EMBL" id="KAG7170171.1"/>
    </source>
</evidence>
<dbReference type="EMBL" id="JAHLQT010014894">
    <property type="protein sequence ID" value="KAG7170171.1"/>
    <property type="molecule type" value="Genomic_DNA"/>
</dbReference>
<reference evidence="1" key="1">
    <citation type="journal article" date="2021" name="Sci. Adv.">
        <title>The American lobster genome reveals insights on longevity, neural, and immune adaptations.</title>
        <authorList>
            <person name="Polinski J.M."/>
            <person name="Zimin A.V."/>
            <person name="Clark K.F."/>
            <person name="Kohn A.B."/>
            <person name="Sadowski N."/>
            <person name="Timp W."/>
            <person name="Ptitsyn A."/>
            <person name="Khanna P."/>
            <person name="Romanova D.Y."/>
            <person name="Williams P."/>
            <person name="Greenwood S.J."/>
            <person name="Moroz L.L."/>
            <person name="Walt D.R."/>
            <person name="Bodnar A.G."/>
        </authorList>
    </citation>
    <scope>NUCLEOTIDE SEQUENCE</scope>
    <source>
        <strain evidence="1">GMGI-L3</strain>
    </source>
</reference>
<keyword evidence="2" id="KW-1185">Reference proteome</keyword>
<dbReference type="Proteomes" id="UP000747542">
    <property type="component" value="Unassembled WGS sequence"/>
</dbReference>
<organism evidence="1 2">
    <name type="scientific">Homarus americanus</name>
    <name type="common">American lobster</name>
    <dbReference type="NCBI Taxonomy" id="6706"/>
    <lineage>
        <taxon>Eukaryota</taxon>
        <taxon>Metazoa</taxon>
        <taxon>Ecdysozoa</taxon>
        <taxon>Arthropoda</taxon>
        <taxon>Crustacea</taxon>
        <taxon>Multicrustacea</taxon>
        <taxon>Malacostraca</taxon>
        <taxon>Eumalacostraca</taxon>
        <taxon>Eucarida</taxon>
        <taxon>Decapoda</taxon>
        <taxon>Pleocyemata</taxon>
        <taxon>Astacidea</taxon>
        <taxon>Nephropoidea</taxon>
        <taxon>Nephropidae</taxon>
        <taxon>Homarus</taxon>
    </lineage>
</organism>
<comment type="caution">
    <text evidence="1">The sequence shown here is derived from an EMBL/GenBank/DDBJ whole genome shotgun (WGS) entry which is preliminary data.</text>
</comment>
<name>A0A8J5KBY1_HOMAM</name>
<proteinExistence type="predicted"/>
<protein>
    <submittedName>
        <fullName evidence="1">Uncharacterized protein</fullName>
    </submittedName>
</protein>